<feature type="transmembrane region" description="Helical" evidence="5">
    <location>
        <begin position="197"/>
        <end position="215"/>
    </location>
</feature>
<evidence type="ECO:0000256" key="1">
    <source>
        <dbReference type="ARBA" id="ARBA00004141"/>
    </source>
</evidence>
<proteinExistence type="predicted"/>
<keyword evidence="7" id="KW-1185">Reference proteome</keyword>
<dbReference type="Gene3D" id="1.20.1740.10">
    <property type="entry name" value="Amino acid/polyamine transporter I"/>
    <property type="match status" value="1"/>
</dbReference>
<evidence type="ECO:0000256" key="5">
    <source>
        <dbReference type="SAM" id="Phobius"/>
    </source>
</evidence>
<evidence type="ECO:0000256" key="4">
    <source>
        <dbReference type="ARBA" id="ARBA00023136"/>
    </source>
</evidence>
<dbReference type="PIRSF" id="PIRSF006060">
    <property type="entry name" value="AA_transporter"/>
    <property type="match status" value="1"/>
</dbReference>
<accession>A0A5K7X2K0</accession>
<feature type="transmembrane region" description="Helical" evidence="5">
    <location>
        <begin position="133"/>
        <end position="152"/>
    </location>
</feature>
<feature type="transmembrane region" description="Helical" evidence="5">
    <location>
        <begin position="48"/>
        <end position="70"/>
    </location>
</feature>
<gene>
    <name evidence="6" type="ORF">PLANPX_0167</name>
</gene>
<feature type="transmembrane region" description="Helical" evidence="5">
    <location>
        <begin position="17"/>
        <end position="36"/>
    </location>
</feature>
<dbReference type="InterPro" id="IPR050598">
    <property type="entry name" value="AminoAcid_Transporter"/>
</dbReference>
<dbReference type="Proteomes" id="UP000326837">
    <property type="component" value="Chromosome"/>
</dbReference>
<feature type="transmembrane region" description="Helical" evidence="5">
    <location>
        <begin position="364"/>
        <end position="386"/>
    </location>
</feature>
<feature type="transmembrane region" description="Helical" evidence="5">
    <location>
        <begin position="398"/>
        <end position="418"/>
    </location>
</feature>
<protein>
    <submittedName>
        <fullName evidence="6">Putative amino acid permeas</fullName>
    </submittedName>
</protein>
<reference evidence="7" key="1">
    <citation type="submission" date="2019-10" db="EMBL/GenBank/DDBJ databases">
        <title>Lacipirellula parvula gen. nov., sp. nov., representing a lineage of planctomycetes widespread in freshwater anoxic habitats, and description of the family Lacipirellulaceae.</title>
        <authorList>
            <person name="Dedysh S.N."/>
            <person name="Kulichevskaya I.S."/>
            <person name="Beletsky A.V."/>
            <person name="Rakitin A.L."/>
            <person name="Mardanov A.V."/>
            <person name="Ivanova A.A."/>
            <person name="Saltykova V.X."/>
            <person name="Rijpstra W.I.C."/>
            <person name="Sinninghe Damste J.S."/>
            <person name="Ravin N.V."/>
        </authorList>
    </citation>
    <scope>NUCLEOTIDE SEQUENCE [LARGE SCALE GENOMIC DNA]</scope>
    <source>
        <strain evidence="7">PX69</strain>
    </source>
</reference>
<sequence>MNDASPNEPNANAALRLGLWDAVSLVIGIVVGTSIFRTAPEVFQNTAGPWSALGAWTLGGLLSIVGALCYAELATTYTRAGGDYEYLTRAFGAWAGFLFGWTQLTAVLTSSIGTMAYTFADYGVRLFGLGDAAGVWLATTPIVGATILNALGTTLGKSTQNVCTVAKVLGLIGVVAAGVACADWGNLAPAESTPTASPSSISFGLAMVFVLYAYGGWNDAAFVAAEVRDRRRNLPLALIGGVLGVTAVYLAVNVAYLAGLGFDNARATRTPATDVIEAAIGSVGGSLASILVMISALGAINGMVLVGSRVYAAAGADHRSLRWLSGWDAERGAPRAALIAQAVVALAMVFAVNRINPGDGFGTLLAATAPVFWSFLMGTGASVIVLRWRDPLRERPFAVPFYPLPPLVFCATCGYMLWSSLTYALSISPWLPLMGAGPVAVGLVVYLATPRGHASRFAD</sequence>
<evidence type="ECO:0000256" key="2">
    <source>
        <dbReference type="ARBA" id="ARBA00022692"/>
    </source>
</evidence>
<keyword evidence="2 5" id="KW-0812">Transmembrane</keyword>
<keyword evidence="3 5" id="KW-1133">Transmembrane helix</keyword>
<dbReference type="RefSeq" id="WP_152096879.1">
    <property type="nucleotide sequence ID" value="NZ_AP021861.1"/>
</dbReference>
<dbReference type="AlphaFoldDB" id="A0A5K7X2K0"/>
<dbReference type="PANTHER" id="PTHR11785:SF512">
    <property type="entry name" value="SOBREMESA, ISOFORM B"/>
    <property type="match status" value="1"/>
</dbReference>
<dbReference type="GO" id="GO:0016020">
    <property type="term" value="C:membrane"/>
    <property type="evidence" value="ECO:0007669"/>
    <property type="project" value="UniProtKB-SubCell"/>
</dbReference>
<feature type="transmembrane region" description="Helical" evidence="5">
    <location>
        <begin position="91"/>
        <end position="113"/>
    </location>
</feature>
<dbReference type="KEGG" id="lpav:PLANPX_0167"/>
<evidence type="ECO:0000256" key="3">
    <source>
        <dbReference type="ARBA" id="ARBA00022989"/>
    </source>
</evidence>
<feature type="transmembrane region" description="Helical" evidence="5">
    <location>
        <begin position="430"/>
        <end position="449"/>
    </location>
</feature>
<dbReference type="PANTHER" id="PTHR11785">
    <property type="entry name" value="AMINO ACID TRANSPORTER"/>
    <property type="match status" value="1"/>
</dbReference>
<evidence type="ECO:0000313" key="7">
    <source>
        <dbReference type="Proteomes" id="UP000326837"/>
    </source>
</evidence>
<name>A0A5K7X2K0_9BACT</name>
<organism evidence="6 7">
    <name type="scientific">Lacipirellula parvula</name>
    <dbReference type="NCBI Taxonomy" id="2650471"/>
    <lineage>
        <taxon>Bacteria</taxon>
        <taxon>Pseudomonadati</taxon>
        <taxon>Planctomycetota</taxon>
        <taxon>Planctomycetia</taxon>
        <taxon>Pirellulales</taxon>
        <taxon>Lacipirellulaceae</taxon>
        <taxon>Lacipirellula</taxon>
    </lineage>
</organism>
<evidence type="ECO:0000313" key="6">
    <source>
        <dbReference type="EMBL" id="BBO30555.1"/>
    </source>
</evidence>
<feature type="transmembrane region" description="Helical" evidence="5">
    <location>
        <begin position="236"/>
        <end position="258"/>
    </location>
</feature>
<dbReference type="GO" id="GO:0015179">
    <property type="term" value="F:L-amino acid transmembrane transporter activity"/>
    <property type="evidence" value="ECO:0007669"/>
    <property type="project" value="TreeGrafter"/>
</dbReference>
<comment type="subcellular location">
    <subcellularLocation>
        <location evidence="1">Membrane</location>
        <topology evidence="1">Multi-pass membrane protein</topology>
    </subcellularLocation>
</comment>
<dbReference type="Pfam" id="PF13520">
    <property type="entry name" value="AA_permease_2"/>
    <property type="match status" value="1"/>
</dbReference>
<keyword evidence="4 5" id="KW-0472">Membrane</keyword>
<dbReference type="EMBL" id="AP021861">
    <property type="protein sequence ID" value="BBO30555.1"/>
    <property type="molecule type" value="Genomic_DNA"/>
</dbReference>
<dbReference type="InterPro" id="IPR002293">
    <property type="entry name" value="AA/rel_permease1"/>
</dbReference>
<feature type="transmembrane region" description="Helical" evidence="5">
    <location>
        <begin position="332"/>
        <end position="352"/>
    </location>
</feature>
<feature type="transmembrane region" description="Helical" evidence="5">
    <location>
        <begin position="278"/>
        <end position="311"/>
    </location>
</feature>
<feature type="transmembrane region" description="Helical" evidence="5">
    <location>
        <begin position="164"/>
        <end position="185"/>
    </location>
</feature>